<evidence type="ECO:0000256" key="1">
    <source>
        <dbReference type="SAM" id="MobiDB-lite"/>
    </source>
</evidence>
<organism evidence="3 4">
    <name type="scientific">Alternaria alternata</name>
    <name type="common">Alternaria rot fungus</name>
    <name type="synonym">Torula alternata</name>
    <dbReference type="NCBI Taxonomy" id="5599"/>
    <lineage>
        <taxon>Eukaryota</taxon>
        <taxon>Fungi</taxon>
        <taxon>Dikarya</taxon>
        <taxon>Ascomycota</taxon>
        <taxon>Pezizomycotina</taxon>
        <taxon>Dothideomycetes</taxon>
        <taxon>Pleosporomycetidae</taxon>
        <taxon>Pleosporales</taxon>
        <taxon>Pleosporineae</taxon>
        <taxon>Pleosporaceae</taxon>
        <taxon>Alternaria</taxon>
        <taxon>Alternaria sect. Alternaria</taxon>
        <taxon>Alternaria alternata complex</taxon>
    </lineage>
</organism>
<protein>
    <submittedName>
        <fullName evidence="3">Uncharacterized protein</fullName>
    </submittedName>
</protein>
<name>A0A4Q4MPS8_ALTAL</name>
<feature type="region of interest" description="Disordered" evidence="1">
    <location>
        <begin position="1"/>
        <end position="25"/>
    </location>
</feature>
<sequence length="122" mass="12766">MAGHSTEDDLLPARPPTAEAAAERRSVLAQRPTAVDGGRYDALIVQSYRVPATFNLLAVFFLWVLLAGFVVSPATFPSLLQSSAVVGGSSNSSSRLVQHAIQSIPALVLATLCFVLGMAGLV</sequence>
<dbReference type="EMBL" id="PDXD01000207">
    <property type="protein sequence ID" value="RYN55398.1"/>
    <property type="molecule type" value="Genomic_DNA"/>
</dbReference>
<dbReference type="Proteomes" id="UP000291422">
    <property type="component" value="Unassembled WGS sequence"/>
</dbReference>
<feature type="transmembrane region" description="Helical" evidence="2">
    <location>
        <begin position="100"/>
        <end position="121"/>
    </location>
</feature>
<feature type="transmembrane region" description="Helical" evidence="2">
    <location>
        <begin position="56"/>
        <end position="80"/>
    </location>
</feature>
<evidence type="ECO:0000313" key="3">
    <source>
        <dbReference type="EMBL" id="RYN55398.1"/>
    </source>
</evidence>
<reference evidence="4" key="1">
    <citation type="journal article" date="2019" name="bioRxiv">
        <title>Genomics, evolutionary history and diagnostics of the Alternaria alternata species group including apple and Asian pear pathotypes.</title>
        <authorList>
            <person name="Armitage A.D."/>
            <person name="Cockerton H.M."/>
            <person name="Sreenivasaprasad S."/>
            <person name="Woodhall J.W."/>
            <person name="Lane C.R."/>
            <person name="Harrison R.J."/>
            <person name="Clarkson J.P."/>
        </authorList>
    </citation>
    <scope>NUCLEOTIDE SEQUENCE [LARGE SCALE GENOMIC DNA]</scope>
    <source>
        <strain evidence="4">FERA 1177</strain>
    </source>
</reference>
<proteinExistence type="predicted"/>
<comment type="caution">
    <text evidence="3">The sequence shown here is derived from an EMBL/GenBank/DDBJ whole genome shotgun (WGS) entry which is preliminary data.</text>
</comment>
<keyword evidence="2" id="KW-1133">Transmembrane helix</keyword>
<accession>A0A4Q4MPS8</accession>
<gene>
    <name evidence="3" type="ORF">AA0117_g13302</name>
</gene>
<evidence type="ECO:0000256" key="2">
    <source>
        <dbReference type="SAM" id="Phobius"/>
    </source>
</evidence>
<keyword evidence="2" id="KW-0472">Membrane</keyword>
<keyword evidence="2" id="KW-0812">Transmembrane</keyword>
<evidence type="ECO:0000313" key="4">
    <source>
        <dbReference type="Proteomes" id="UP000291422"/>
    </source>
</evidence>
<dbReference type="AlphaFoldDB" id="A0A4Q4MPS8"/>